<proteinExistence type="predicted"/>
<accession>A0A0L0WEW3</accession>
<protein>
    <submittedName>
        <fullName evidence="3">Mrr restriction system domain-containing protein</fullName>
    </submittedName>
</protein>
<dbReference type="SUPFAM" id="SSF52980">
    <property type="entry name" value="Restriction endonuclease-like"/>
    <property type="match status" value="1"/>
</dbReference>
<feature type="transmembrane region" description="Helical" evidence="1">
    <location>
        <begin position="45"/>
        <end position="61"/>
    </location>
</feature>
<name>A0A0L0WEW3_GOTPU</name>
<dbReference type="STRING" id="1503.CLPU_1c01200"/>
<organism evidence="3 4">
    <name type="scientific">Gottschalkia purinilytica</name>
    <name type="common">Clostridium purinilyticum</name>
    <dbReference type="NCBI Taxonomy" id="1503"/>
    <lineage>
        <taxon>Bacteria</taxon>
        <taxon>Bacillati</taxon>
        <taxon>Bacillota</taxon>
        <taxon>Tissierellia</taxon>
        <taxon>Tissierellales</taxon>
        <taxon>Gottschalkiaceae</taxon>
        <taxon>Gottschalkia</taxon>
    </lineage>
</organism>
<feature type="transmembrane region" description="Helical" evidence="1">
    <location>
        <begin position="268"/>
        <end position="284"/>
    </location>
</feature>
<evidence type="ECO:0000256" key="1">
    <source>
        <dbReference type="SAM" id="Phobius"/>
    </source>
</evidence>
<dbReference type="EMBL" id="LGSS01000001">
    <property type="protein sequence ID" value="KNF09955.1"/>
    <property type="molecule type" value="Genomic_DNA"/>
</dbReference>
<feature type="transmembrane region" description="Helical" evidence="1">
    <location>
        <begin position="67"/>
        <end position="84"/>
    </location>
</feature>
<sequence>MEFKGIFNNVISSTKRFNNNLKIKKFYTEKTGNGKSYIASSMDKALLSFLIWIFIFVYIYYKSNSFFLSTIISTQFIILYIILIRKINKRKLEKNIENIDKSIILNKVYKDIIDYSPDEFVNYIKDVLEKCTLKDTQILNKKDIDLIGILNEKKLGIKCYQHNKEHNVSVSNVRSFFLELRELNIDEGIIITTSDFSDEAVEFSNKVKEHKKIKLINLNNFLNIMKKANMYPSKKQINEMILEEISDNKKRIKDYGKNVISQSNMKKCFILGIVLLAFSKITPFAKYYRIVAYVLIFLGLVSLIKSIIIKIQDKSMENIDEEDSFI</sequence>
<dbReference type="GO" id="GO:0009307">
    <property type="term" value="P:DNA restriction-modification system"/>
    <property type="evidence" value="ECO:0007669"/>
    <property type="project" value="InterPro"/>
</dbReference>
<gene>
    <name evidence="3" type="ORF">CLPU_1c01200</name>
</gene>
<evidence type="ECO:0000313" key="4">
    <source>
        <dbReference type="Proteomes" id="UP000037267"/>
    </source>
</evidence>
<dbReference type="GO" id="GO:0003677">
    <property type="term" value="F:DNA binding"/>
    <property type="evidence" value="ECO:0007669"/>
    <property type="project" value="InterPro"/>
</dbReference>
<dbReference type="InterPro" id="IPR007560">
    <property type="entry name" value="Restrct_endonuc_IV_Mrr"/>
</dbReference>
<keyword evidence="1" id="KW-0472">Membrane</keyword>
<dbReference type="Gene3D" id="3.40.1350.10">
    <property type="match status" value="1"/>
</dbReference>
<comment type="caution">
    <text evidence="3">The sequence shown here is derived from an EMBL/GenBank/DDBJ whole genome shotgun (WGS) entry which is preliminary data.</text>
</comment>
<evidence type="ECO:0000313" key="3">
    <source>
        <dbReference type="EMBL" id="KNF09955.1"/>
    </source>
</evidence>
<dbReference type="Proteomes" id="UP000037267">
    <property type="component" value="Unassembled WGS sequence"/>
</dbReference>
<reference evidence="4" key="1">
    <citation type="submission" date="2015-07" db="EMBL/GenBank/DDBJ databases">
        <title>Draft genome sequence of the purine-degrading Gottschalkia purinilyticum DSM 1384 (formerly Clostridium purinilyticum).</title>
        <authorList>
            <person name="Poehlein A."/>
            <person name="Schiel-Bengelsdorf B."/>
            <person name="Bengelsdorf F.R."/>
            <person name="Daniel R."/>
            <person name="Duerre P."/>
        </authorList>
    </citation>
    <scope>NUCLEOTIDE SEQUENCE [LARGE SCALE GENOMIC DNA]</scope>
    <source>
        <strain evidence="4">DSM 1384</strain>
    </source>
</reference>
<evidence type="ECO:0000259" key="2">
    <source>
        <dbReference type="Pfam" id="PF04471"/>
    </source>
</evidence>
<dbReference type="AlphaFoldDB" id="A0A0L0WEW3"/>
<feature type="transmembrane region" description="Helical" evidence="1">
    <location>
        <begin position="290"/>
        <end position="308"/>
    </location>
</feature>
<dbReference type="GO" id="GO:0004519">
    <property type="term" value="F:endonuclease activity"/>
    <property type="evidence" value="ECO:0007669"/>
    <property type="project" value="InterPro"/>
</dbReference>
<dbReference type="Pfam" id="PF04471">
    <property type="entry name" value="Mrr_cat"/>
    <property type="match status" value="1"/>
</dbReference>
<keyword evidence="1" id="KW-1133">Transmembrane helix</keyword>
<dbReference type="OrthoDB" id="1706787at2"/>
<dbReference type="InterPro" id="IPR011856">
    <property type="entry name" value="tRNA_endonuc-like_dom_sf"/>
</dbReference>
<keyword evidence="4" id="KW-1185">Reference proteome</keyword>
<dbReference type="RefSeq" id="WP_050353692.1">
    <property type="nucleotide sequence ID" value="NZ_LGSS01000001.1"/>
</dbReference>
<feature type="domain" description="Restriction endonuclease type IV Mrr" evidence="2">
    <location>
        <begin position="115"/>
        <end position="225"/>
    </location>
</feature>
<keyword evidence="1" id="KW-0812">Transmembrane</keyword>
<dbReference type="InterPro" id="IPR011335">
    <property type="entry name" value="Restrct_endonuc-II-like"/>
</dbReference>